<sequence length="396" mass="44792">MEKSRKILIFSTAYYPFVGGAEVAVKEITDRVSSVEFDLITARFKRDLPKFQRIGNINVYRIGLSVSILDKLLLPFWGAILALNLNRKTHYDFFWCIMATFGSGAAYIVNLIHFWEQTSIILTLQEGDSEEHFKTRWFGLINLSWRLALKNTNILTTISSYLGNRAKRLGYKGEIKIIPNGVDVKRFDINQSQDERLKIRKGLGLEEKDIALITTSRLTLKNGVGDVIKALPNLPGNTKFIIFGEGHLDKGLRKLAKDLKVSERVIFRGHVSHSEMPKYLKACDIFIRPSLSEGMGNSFIEAMAAKLPVVATPVGGITDFVFEASPNSEVGRGQTGYFCKPENPKSVVETVKRVISDNQKNEIIENAYKMVKEKYDWDIVASQMKEVFDKIKKISI</sequence>
<dbReference type="InterPro" id="IPR050194">
    <property type="entry name" value="Glycosyltransferase_grp1"/>
</dbReference>
<dbReference type="EMBL" id="MHWS01000022">
    <property type="protein sequence ID" value="OHB11753.1"/>
    <property type="molecule type" value="Genomic_DNA"/>
</dbReference>
<name>A0A1G2UQV3_9BACT</name>
<protein>
    <submittedName>
        <fullName evidence="4">Uncharacterized protein</fullName>
    </submittedName>
</protein>
<proteinExistence type="predicted"/>
<evidence type="ECO:0000259" key="2">
    <source>
        <dbReference type="Pfam" id="PF00534"/>
    </source>
</evidence>
<feature type="domain" description="Glycosyltransferase subfamily 4-like N-terminal" evidence="3">
    <location>
        <begin position="18"/>
        <end position="186"/>
    </location>
</feature>
<organism evidence="4 5">
    <name type="scientific">Candidatus Zambryskibacteria bacterium RIFCSPLOWO2_12_FULL_39_16</name>
    <dbReference type="NCBI Taxonomy" id="1802775"/>
    <lineage>
        <taxon>Bacteria</taxon>
        <taxon>Candidatus Zambryskiibacteriota</taxon>
    </lineage>
</organism>
<dbReference type="Gene3D" id="3.40.50.2000">
    <property type="entry name" value="Glycogen Phosphorylase B"/>
    <property type="match status" value="2"/>
</dbReference>
<evidence type="ECO:0000313" key="5">
    <source>
        <dbReference type="Proteomes" id="UP000177276"/>
    </source>
</evidence>
<dbReference type="Pfam" id="PF13439">
    <property type="entry name" value="Glyco_transf_4"/>
    <property type="match status" value="1"/>
</dbReference>
<dbReference type="PANTHER" id="PTHR45947:SF3">
    <property type="entry name" value="SULFOQUINOVOSYL TRANSFERASE SQD2"/>
    <property type="match status" value="1"/>
</dbReference>
<keyword evidence="1" id="KW-0812">Transmembrane</keyword>
<dbReference type="SUPFAM" id="SSF53756">
    <property type="entry name" value="UDP-Glycosyltransferase/glycogen phosphorylase"/>
    <property type="match status" value="1"/>
</dbReference>
<evidence type="ECO:0000256" key="1">
    <source>
        <dbReference type="SAM" id="Phobius"/>
    </source>
</evidence>
<evidence type="ECO:0000313" key="4">
    <source>
        <dbReference type="EMBL" id="OHB11753.1"/>
    </source>
</evidence>
<dbReference type="InterPro" id="IPR028098">
    <property type="entry name" value="Glyco_trans_4-like_N"/>
</dbReference>
<dbReference type="AlphaFoldDB" id="A0A1G2UQV3"/>
<accession>A0A1G2UQV3</accession>
<dbReference type="GO" id="GO:0016757">
    <property type="term" value="F:glycosyltransferase activity"/>
    <property type="evidence" value="ECO:0007669"/>
    <property type="project" value="InterPro"/>
</dbReference>
<feature type="transmembrane region" description="Helical" evidence="1">
    <location>
        <begin position="93"/>
        <end position="115"/>
    </location>
</feature>
<dbReference type="PANTHER" id="PTHR45947">
    <property type="entry name" value="SULFOQUINOVOSYL TRANSFERASE SQD2"/>
    <property type="match status" value="1"/>
</dbReference>
<evidence type="ECO:0000259" key="3">
    <source>
        <dbReference type="Pfam" id="PF13439"/>
    </source>
</evidence>
<keyword evidence="1" id="KW-0472">Membrane</keyword>
<reference evidence="4 5" key="1">
    <citation type="journal article" date="2016" name="Nat. Commun.">
        <title>Thousands of microbial genomes shed light on interconnected biogeochemical processes in an aquifer system.</title>
        <authorList>
            <person name="Anantharaman K."/>
            <person name="Brown C.T."/>
            <person name="Hug L.A."/>
            <person name="Sharon I."/>
            <person name="Castelle C.J."/>
            <person name="Probst A.J."/>
            <person name="Thomas B.C."/>
            <person name="Singh A."/>
            <person name="Wilkins M.J."/>
            <person name="Karaoz U."/>
            <person name="Brodie E.L."/>
            <person name="Williams K.H."/>
            <person name="Hubbard S.S."/>
            <person name="Banfield J.F."/>
        </authorList>
    </citation>
    <scope>NUCLEOTIDE SEQUENCE [LARGE SCALE GENOMIC DNA]</scope>
</reference>
<dbReference type="CDD" id="cd03801">
    <property type="entry name" value="GT4_PimA-like"/>
    <property type="match status" value="1"/>
</dbReference>
<feature type="domain" description="Glycosyl transferase family 1" evidence="2">
    <location>
        <begin position="197"/>
        <end position="370"/>
    </location>
</feature>
<comment type="caution">
    <text evidence="4">The sequence shown here is derived from an EMBL/GenBank/DDBJ whole genome shotgun (WGS) entry which is preliminary data.</text>
</comment>
<keyword evidence="1" id="KW-1133">Transmembrane helix</keyword>
<dbReference type="Pfam" id="PF00534">
    <property type="entry name" value="Glycos_transf_1"/>
    <property type="match status" value="1"/>
</dbReference>
<dbReference type="Proteomes" id="UP000177276">
    <property type="component" value="Unassembled WGS sequence"/>
</dbReference>
<gene>
    <name evidence="4" type="ORF">A3G46_01415</name>
</gene>
<dbReference type="InterPro" id="IPR001296">
    <property type="entry name" value="Glyco_trans_1"/>
</dbReference>